<evidence type="ECO:0000256" key="1">
    <source>
        <dbReference type="ARBA" id="ARBA00004123"/>
    </source>
</evidence>
<dbReference type="PROSITE" id="PS50048">
    <property type="entry name" value="ZN2_CY6_FUNGAL_2"/>
    <property type="match status" value="1"/>
</dbReference>
<dbReference type="GO" id="GO:0005634">
    <property type="term" value="C:nucleus"/>
    <property type="evidence" value="ECO:0007669"/>
    <property type="project" value="UniProtKB-SubCell"/>
</dbReference>
<dbReference type="PANTHER" id="PTHR31001:SF50">
    <property type="entry name" value="ZN(II)2CYS6 TRANSCRIPTION FACTOR (EUROFUNG)"/>
    <property type="match status" value="1"/>
</dbReference>
<accession>A0A0A1SWW5</accession>
<dbReference type="GO" id="GO:0000981">
    <property type="term" value="F:DNA-binding transcription factor activity, RNA polymerase II-specific"/>
    <property type="evidence" value="ECO:0007669"/>
    <property type="project" value="InterPro"/>
</dbReference>
<evidence type="ECO:0000256" key="2">
    <source>
        <dbReference type="ARBA" id="ARBA00022723"/>
    </source>
</evidence>
<dbReference type="InterPro" id="IPR036864">
    <property type="entry name" value="Zn2-C6_fun-type_DNA-bd_sf"/>
</dbReference>
<keyword evidence="2" id="KW-0479">Metal-binding</keyword>
<name>A0A0A1SWW5_9HYPO</name>
<organism evidence="6 7">
    <name type="scientific">[Torrubiella] hemipterigena</name>
    <dbReference type="NCBI Taxonomy" id="1531966"/>
    <lineage>
        <taxon>Eukaryota</taxon>
        <taxon>Fungi</taxon>
        <taxon>Dikarya</taxon>
        <taxon>Ascomycota</taxon>
        <taxon>Pezizomycotina</taxon>
        <taxon>Sordariomycetes</taxon>
        <taxon>Hypocreomycetidae</taxon>
        <taxon>Hypocreales</taxon>
        <taxon>Clavicipitaceae</taxon>
        <taxon>Clavicipitaceae incertae sedis</taxon>
        <taxon>'Torrubiella' clade</taxon>
    </lineage>
</organism>
<dbReference type="Gene3D" id="4.10.240.10">
    <property type="entry name" value="Zn(2)-C6 fungal-type DNA-binding domain"/>
    <property type="match status" value="1"/>
</dbReference>
<dbReference type="InterPro" id="IPR001138">
    <property type="entry name" value="Zn2Cys6_DnaBD"/>
</dbReference>
<dbReference type="PANTHER" id="PTHR31001">
    <property type="entry name" value="UNCHARACTERIZED TRANSCRIPTIONAL REGULATORY PROTEIN"/>
    <property type="match status" value="1"/>
</dbReference>
<feature type="region of interest" description="Disordered" evidence="4">
    <location>
        <begin position="1"/>
        <end position="27"/>
    </location>
</feature>
<dbReference type="STRING" id="1531966.A0A0A1SWW5"/>
<feature type="domain" description="Zn(2)-C6 fungal-type" evidence="5">
    <location>
        <begin position="31"/>
        <end position="60"/>
    </location>
</feature>
<evidence type="ECO:0000313" key="7">
    <source>
        <dbReference type="Proteomes" id="UP000039046"/>
    </source>
</evidence>
<dbReference type="EMBL" id="CDHN01000001">
    <property type="protein sequence ID" value="CEJ82796.1"/>
    <property type="molecule type" value="Genomic_DNA"/>
</dbReference>
<evidence type="ECO:0000259" key="5">
    <source>
        <dbReference type="PROSITE" id="PS50048"/>
    </source>
</evidence>
<keyword evidence="3" id="KW-0539">Nucleus</keyword>
<dbReference type="InterPro" id="IPR050613">
    <property type="entry name" value="Sec_Metabolite_Reg"/>
</dbReference>
<dbReference type="SUPFAM" id="SSF57701">
    <property type="entry name" value="Zn2/Cys6 DNA-binding domain"/>
    <property type="match status" value="1"/>
</dbReference>
<dbReference type="PROSITE" id="PS00463">
    <property type="entry name" value="ZN2_CY6_FUNGAL_1"/>
    <property type="match status" value="1"/>
</dbReference>
<comment type="subcellular location">
    <subcellularLocation>
        <location evidence="1">Nucleus</location>
    </subcellularLocation>
</comment>
<evidence type="ECO:0000256" key="3">
    <source>
        <dbReference type="ARBA" id="ARBA00023242"/>
    </source>
</evidence>
<gene>
    <name evidence="6" type="ORF">VHEMI02844</name>
</gene>
<sequence>MRNTASSQNPPPTRGLPLDASQMTATQKPRSCVTCRARKVRCDKKTPCSHCARARIACVLPPLDKRPRWANKIEKSAAYVNASTEAGGSSGGGGGVNQMLARLNTLEDLLRRYESQGSPVAPNPSSQLHSESASLSRREQSQVQRPGRLVAGDESQSRYVGTSFWAKINDEISALRVDTRALAPEQHDSSDDDAAARAPPPTEEFHRRPNERSGFIFGMNHLPNNNSLASLHPLPSQIPFIFNTFHENANSQSQLVDMPTLEKMIRDLPGSDLSALSPVNEALLFSIYYATITSMDDDAVRISSCQPVPVLANIHL</sequence>
<dbReference type="AlphaFoldDB" id="A0A0A1SWW5"/>
<proteinExistence type="predicted"/>
<dbReference type="Proteomes" id="UP000039046">
    <property type="component" value="Unassembled WGS sequence"/>
</dbReference>
<evidence type="ECO:0000313" key="6">
    <source>
        <dbReference type="EMBL" id="CEJ82796.1"/>
    </source>
</evidence>
<feature type="compositionally biased region" description="Low complexity" evidence="4">
    <location>
        <begin position="125"/>
        <end position="135"/>
    </location>
</feature>
<dbReference type="OrthoDB" id="2269373at2759"/>
<evidence type="ECO:0000256" key="4">
    <source>
        <dbReference type="SAM" id="MobiDB-lite"/>
    </source>
</evidence>
<dbReference type="HOGENOM" id="CLU_880500_0_0_1"/>
<keyword evidence="7" id="KW-1185">Reference proteome</keyword>
<dbReference type="SMART" id="SM00066">
    <property type="entry name" value="GAL4"/>
    <property type="match status" value="1"/>
</dbReference>
<dbReference type="CDD" id="cd00067">
    <property type="entry name" value="GAL4"/>
    <property type="match status" value="1"/>
</dbReference>
<feature type="region of interest" description="Disordered" evidence="4">
    <location>
        <begin position="183"/>
        <end position="209"/>
    </location>
</feature>
<dbReference type="GO" id="GO:0008270">
    <property type="term" value="F:zinc ion binding"/>
    <property type="evidence" value="ECO:0007669"/>
    <property type="project" value="InterPro"/>
</dbReference>
<protein>
    <submittedName>
        <fullName evidence="6">Putative Fungal specific transcription factor</fullName>
    </submittedName>
</protein>
<dbReference type="CDD" id="cd12148">
    <property type="entry name" value="fungal_TF_MHR"/>
    <property type="match status" value="1"/>
</dbReference>
<feature type="region of interest" description="Disordered" evidence="4">
    <location>
        <begin position="115"/>
        <end position="154"/>
    </location>
</feature>
<dbReference type="Pfam" id="PF00172">
    <property type="entry name" value="Zn_clus"/>
    <property type="match status" value="1"/>
</dbReference>
<reference evidence="6 7" key="1">
    <citation type="journal article" date="2015" name="Genome Announc.">
        <title>Draft Genome Sequence and Gene Annotation of the Entomopathogenic Fungus Verticillium hemipterigenum.</title>
        <authorList>
            <person name="Horn F."/>
            <person name="Habel A."/>
            <person name="Scharf D.H."/>
            <person name="Dworschak J."/>
            <person name="Brakhage A.A."/>
            <person name="Guthke R."/>
            <person name="Hertweck C."/>
            <person name="Linde J."/>
        </authorList>
    </citation>
    <scope>NUCLEOTIDE SEQUENCE [LARGE SCALE GENOMIC DNA]</scope>
</reference>